<evidence type="ECO:0000256" key="1">
    <source>
        <dbReference type="SAM" id="MobiDB-lite"/>
    </source>
</evidence>
<proteinExistence type="predicted"/>
<keyword evidence="3" id="KW-1185">Reference proteome</keyword>
<name>J3L030_ORYBR</name>
<feature type="region of interest" description="Disordered" evidence="1">
    <location>
        <begin position="108"/>
        <end position="130"/>
    </location>
</feature>
<organism evidence="2">
    <name type="scientific">Oryza brachyantha</name>
    <name type="common">malo sina</name>
    <dbReference type="NCBI Taxonomy" id="4533"/>
    <lineage>
        <taxon>Eukaryota</taxon>
        <taxon>Viridiplantae</taxon>
        <taxon>Streptophyta</taxon>
        <taxon>Embryophyta</taxon>
        <taxon>Tracheophyta</taxon>
        <taxon>Spermatophyta</taxon>
        <taxon>Magnoliopsida</taxon>
        <taxon>Liliopsida</taxon>
        <taxon>Poales</taxon>
        <taxon>Poaceae</taxon>
        <taxon>BOP clade</taxon>
        <taxon>Oryzoideae</taxon>
        <taxon>Oryzeae</taxon>
        <taxon>Oryzinae</taxon>
        <taxon>Oryza</taxon>
    </lineage>
</organism>
<dbReference type="AlphaFoldDB" id="J3L030"/>
<dbReference type="HOGENOM" id="CLU_1941327_0_0_1"/>
<feature type="region of interest" description="Disordered" evidence="1">
    <location>
        <begin position="1"/>
        <end position="25"/>
    </location>
</feature>
<dbReference type="EnsemblPlants" id="OB01G25860.1">
    <property type="protein sequence ID" value="OB01G25860.1"/>
    <property type="gene ID" value="OB01G25860"/>
</dbReference>
<reference evidence="2" key="2">
    <citation type="submission" date="2013-04" db="UniProtKB">
        <authorList>
            <consortium name="EnsemblPlants"/>
        </authorList>
    </citation>
    <scope>IDENTIFICATION</scope>
</reference>
<accession>J3L030</accession>
<dbReference type="Proteomes" id="UP000006038">
    <property type="component" value="Chromosome 1"/>
</dbReference>
<evidence type="ECO:0000313" key="3">
    <source>
        <dbReference type="Proteomes" id="UP000006038"/>
    </source>
</evidence>
<dbReference type="Gramene" id="OB01G25860.1">
    <property type="protein sequence ID" value="OB01G25860.1"/>
    <property type="gene ID" value="OB01G25860"/>
</dbReference>
<protein>
    <submittedName>
        <fullName evidence="2">Uncharacterized protein</fullName>
    </submittedName>
</protein>
<sequence length="130" mass="13729">MPERSTKNGSMVHRATPGQARSPPPVMLLNLRRADGRGRFSVTMFCVGPTAVVSWSSHDITVGEAPSSSAAVPSTAHAVAATHAQRSCWRRATRAPPHHFVMPTVVTSAVEDEAESEKASSGHGGEGENM</sequence>
<evidence type="ECO:0000313" key="2">
    <source>
        <dbReference type="EnsemblPlants" id="OB01G25860.1"/>
    </source>
</evidence>
<reference evidence="2" key="1">
    <citation type="journal article" date="2013" name="Nat. Commun.">
        <title>Whole-genome sequencing of Oryza brachyantha reveals mechanisms underlying Oryza genome evolution.</title>
        <authorList>
            <person name="Chen J."/>
            <person name="Huang Q."/>
            <person name="Gao D."/>
            <person name="Wang J."/>
            <person name="Lang Y."/>
            <person name="Liu T."/>
            <person name="Li B."/>
            <person name="Bai Z."/>
            <person name="Luis Goicoechea J."/>
            <person name="Liang C."/>
            <person name="Chen C."/>
            <person name="Zhang W."/>
            <person name="Sun S."/>
            <person name="Liao Y."/>
            <person name="Zhang X."/>
            <person name="Yang L."/>
            <person name="Song C."/>
            <person name="Wang M."/>
            <person name="Shi J."/>
            <person name="Liu G."/>
            <person name="Liu J."/>
            <person name="Zhou H."/>
            <person name="Zhou W."/>
            <person name="Yu Q."/>
            <person name="An N."/>
            <person name="Chen Y."/>
            <person name="Cai Q."/>
            <person name="Wang B."/>
            <person name="Liu B."/>
            <person name="Min J."/>
            <person name="Huang Y."/>
            <person name="Wu H."/>
            <person name="Li Z."/>
            <person name="Zhang Y."/>
            <person name="Yin Y."/>
            <person name="Song W."/>
            <person name="Jiang J."/>
            <person name="Jackson S.A."/>
            <person name="Wing R.A."/>
            <person name="Wang J."/>
            <person name="Chen M."/>
        </authorList>
    </citation>
    <scope>NUCLEOTIDE SEQUENCE [LARGE SCALE GENOMIC DNA]</scope>
    <source>
        <strain evidence="2">cv. IRGC 101232</strain>
    </source>
</reference>